<protein>
    <recommendedName>
        <fullName evidence="4">Eisosome protein 1</fullName>
    </recommendedName>
</protein>
<dbReference type="PANTHER" id="PTHR28298:SF1">
    <property type="entry name" value="EISOSOME PROTEIN 1"/>
    <property type="match status" value="1"/>
</dbReference>
<feature type="region of interest" description="Disordered" evidence="1">
    <location>
        <begin position="161"/>
        <end position="181"/>
    </location>
</feature>
<feature type="compositionally biased region" description="Basic and acidic residues" evidence="1">
    <location>
        <begin position="633"/>
        <end position="648"/>
    </location>
</feature>
<sequence length="763" mass="83650">MVQPGPVGTPPQSECHDEARNVPTAHSGRLVYARPQDLPSFPSVGLKANGSAASAAASLGWANQKSPEPWKPNKSASASAAAILAKDHKMAAAWKPTPSSEGAQAAMLAHKASRTSESRKPSTTDHGHSAAAQAFNAGRNSMPNSRANTLDHRGSLMAAKGAMATRPRANTAPASRESYPDKANAAAIALKAATKAHQPNRSSVPSKEGGAAPYTNMNRQMFISQPAFKLEAKDQTREEELHASAVAMAKKMFKQQQILINQAKKLSANDPQIPRRRRSSSSLSDDVQPMQFNTLQDAAYKLAQERLTKLHEDNMKNRDYQDYYGQGKAPRKFSVRAKLRRRASSDGAVIEDRQRSRQIRKQMSIFSNKLSEVDQKKRQQDRDALLAVAQRNVQARLKGMDDAVAEKTGMVPPSTLSQWEAKAYSAAQARSDNRLSKHGKVDLGAGKYMDQDDINAIAARRVQPVLDEINDKADREHARQFEASLEAERTKEKEEIENAREKEVQDIYKKLKDQEKQEAKAAKDEERAVRAEQKRLAKAAKHRSAPASVQYFYPEDEPAVDDTTEVALNDIGQPVKVLTSPAPATGTGDQGRINIDVPDEHKQKRRTRSGSSSPKSPTGKVKTWFKSRFSRGSKSDDDKPKSKDKDNSQRGFIGGAALTGMTSNNDSSSSVDNRSASVRAVAMAGRRRTDLSDDLSRSQFRSQSAIDPNEVSPMSSSSSEDDFFGDEARDRVGVGLSPPKPIQDPAERKSLSPVRDSRFHEII</sequence>
<dbReference type="GO" id="GO:0070941">
    <property type="term" value="P:eisosome assembly"/>
    <property type="evidence" value="ECO:0007669"/>
    <property type="project" value="TreeGrafter"/>
</dbReference>
<dbReference type="Proteomes" id="UP000193689">
    <property type="component" value="Unassembled WGS sequence"/>
</dbReference>
<feature type="compositionally biased region" description="Low complexity" evidence="1">
    <location>
        <begin position="609"/>
        <end position="620"/>
    </location>
</feature>
<feature type="region of interest" description="Disordered" evidence="1">
    <location>
        <begin position="193"/>
        <end position="214"/>
    </location>
</feature>
<dbReference type="PANTHER" id="PTHR28298">
    <property type="entry name" value="EISOSOME PROTEIN 1"/>
    <property type="match status" value="1"/>
</dbReference>
<dbReference type="OrthoDB" id="4070583at2759"/>
<evidence type="ECO:0000256" key="1">
    <source>
        <dbReference type="SAM" id="MobiDB-lite"/>
    </source>
</evidence>
<feature type="compositionally biased region" description="Polar residues" evidence="1">
    <location>
        <begin position="138"/>
        <end position="148"/>
    </location>
</feature>
<dbReference type="InterPro" id="IPR024527">
    <property type="entry name" value="Eisosome1"/>
</dbReference>
<gene>
    <name evidence="2" type="ORF">BCR38DRAFT_405014</name>
</gene>
<reference evidence="2 3" key="1">
    <citation type="submission" date="2016-07" db="EMBL/GenBank/DDBJ databases">
        <title>Pervasive Adenine N6-methylation of Active Genes in Fungi.</title>
        <authorList>
            <consortium name="DOE Joint Genome Institute"/>
            <person name="Mondo S.J."/>
            <person name="Dannebaum R.O."/>
            <person name="Kuo R.C."/>
            <person name="Labutti K."/>
            <person name="Haridas S."/>
            <person name="Kuo A."/>
            <person name="Salamov A."/>
            <person name="Ahrendt S.R."/>
            <person name="Lipzen A."/>
            <person name="Sullivan W."/>
            <person name="Andreopoulos W.B."/>
            <person name="Clum A."/>
            <person name="Lindquist E."/>
            <person name="Daum C."/>
            <person name="Ramamoorthy G.K."/>
            <person name="Gryganskyi A."/>
            <person name="Culley D."/>
            <person name="Magnuson J.K."/>
            <person name="James T.Y."/>
            <person name="O'Malley M.A."/>
            <person name="Stajich J.E."/>
            <person name="Spatafora J.W."/>
            <person name="Visel A."/>
            <person name="Grigoriev I.V."/>
        </authorList>
    </citation>
    <scope>NUCLEOTIDE SEQUENCE [LARGE SCALE GENOMIC DNA]</scope>
    <source>
        <strain evidence="2 3">CBS 129021</strain>
    </source>
</reference>
<name>A0A1Y2EKD4_9PEZI</name>
<feature type="region of interest" description="Disordered" evidence="1">
    <location>
        <begin position="571"/>
        <end position="763"/>
    </location>
</feature>
<comment type="caution">
    <text evidence="2">The sequence shown here is derived from an EMBL/GenBank/DDBJ whole genome shotgun (WGS) entry which is preliminary data.</text>
</comment>
<feature type="compositionally biased region" description="Basic and acidic residues" evidence="1">
    <location>
        <begin position="514"/>
        <end position="535"/>
    </location>
</feature>
<accession>A0A1Y2EKD4</accession>
<organism evidence="2 3">
    <name type="scientific">Pseudomassariella vexata</name>
    <dbReference type="NCBI Taxonomy" id="1141098"/>
    <lineage>
        <taxon>Eukaryota</taxon>
        <taxon>Fungi</taxon>
        <taxon>Dikarya</taxon>
        <taxon>Ascomycota</taxon>
        <taxon>Pezizomycotina</taxon>
        <taxon>Sordariomycetes</taxon>
        <taxon>Xylariomycetidae</taxon>
        <taxon>Amphisphaeriales</taxon>
        <taxon>Pseudomassariaceae</taxon>
        <taxon>Pseudomassariella</taxon>
    </lineage>
</organism>
<dbReference type="STRING" id="1141098.A0A1Y2EKD4"/>
<keyword evidence="3" id="KW-1185">Reference proteome</keyword>
<evidence type="ECO:0000313" key="2">
    <source>
        <dbReference type="EMBL" id="ORY71997.1"/>
    </source>
</evidence>
<feature type="compositionally biased region" description="Basic and acidic residues" evidence="1">
    <location>
        <begin position="687"/>
        <end position="696"/>
    </location>
</feature>
<dbReference type="AlphaFoldDB" id="A0A1Y2EKD4"/>
<proteinExistence type="predicted"/>
<dbReference type="Pfam" id="PF12757">
    <property type="entry name" value="Eisosome1"/>
    <property type="match status" value="1"/>
</dbReference>
<dbReference type="GeneID" id="63774128"/>
<dbReference type="EMBL" id="MCFJ01000001">
    <property type="protein sequence ID" value="ORY71997.1"/>
    <property type="molecule type" value="Genomic_DNA"/>
</dbReference>
<feature type="region of interest" description="Disordered" evidence="1">
    <location>
        <begin position="514"/>
        <end position="556"/>
    </location>
</feature>
<feature type="region of interest" description="Disordered" evidence="1">
    <location>
        <begin position="263"/>
        <end position="289"/>
    </location>
</feature>
<feature type="compositionally biased region" description="Low complexity" evidence="1">
    <location>
        <begin position="663"/>
        <end position="682"/>
    </location>
</feature>
<feature type="compositionally biased region" description="Basic and acidic residues" evidence="1">
    <location>
        <begin position="745"/>
        <end position="763"/>
    </location>
</feature>
<dbReference type="InParanoid" id="A0A1Y2EKD4"/>
<evidence type="ECO:0000313" key="3">
    <source>
        <dbReference type="Proteomes" id="UP000193689"/>
    </source>
</evidence>
<dbReference type="RefSeq" id="XP_040721589.1">
    <property type="nucleotide sequence ID" value="XM_040857916.1"/>
</dbReference>
<feature type="compositionally biased region" description="Basic and acidic residues" evidence="1">
    <location>
        <begin position="114"/>
        <end position="128"/>
    </location>
</feature>
<feature type="region of interest" description="Disordered" evidence="1">
    <location>
        <begin position="52"/>
        <end position="149"/>
    </location>
</feature>
<evidence type="ECO:0008006" key="4">
    <source>
        <dbReference type="Google" id="ProtNLM"/>
    </source>
</evidence>